<feature type="region of interest" description="Disordered" evidence="1">
    <location>
        <begin position="234"/>
        <end position="270"/>
    </location>
</feature>
<reference evidence="2 3" key="1">
    <citation type="submission" date="2015-01" db="EMBL/GenBank/DDBJ databases">
        <title>Genome of allotetraploid Gossypium barbadense reveals genomic plasticity and fiber elongation in cotton evolution.</title>
        <authorList>
            <person name="Chen X."/>
            <person name="Liu X."/>
            <person name="Zhao B."/>
            <person name="Zheng H."/>
            <person name="Hu Y."/>
            <person name="Lu G."/>
            <person name="Yang C."/>
            <person name="Chen J."/>
            <person name="Shan C."/>
            <person name="Zhang L."/>
            <person name="Zhou Y."/>
            <person name="Wang L."/>
            <person name="Guo W."/>
            <person name="Bai Y."/>
            <person name="Ruan J."/>
            <person name="Shangguan X."/>
            <person name="Mao Y."/>
            <person name="Jiang J."/>
            <person name="Zhu Y."/>
            <person name="Lei J."/>
            <person name="Kang H."/>
            <person name="Chen S."/>
            <person name="He X."/>
            <person name="Wang R."/>
            <person name="Wang Y."/>
            <person name="Chen J."/>
            <person name="Wang L."/>
            <person name="Yu S."/>
            <person name="Wang B."/>
            <person name="Wei J."/>
            <person name="Song S."/>
            <person name="Lu X."/>
            <person name="Gao Z."/>
            <person name="Gu W."/>
            <person name="Deng X."/>
            <person name="Ma D."/>
            <person name="Wang S."/>
            <person name="Liang W."/>
            <person name="Fang L."/>
            <person name="Cai C."/>
            <person name="Zhu X."/>
            <person name="Zhou B."/>
            <person name="Zhang Y."/>
            <person name="Chen Z."/>
            <person name="Xu S."/>
            <person name="Zhu R."/>
            <person name="Wang S."/>
            <person name="Zhang T."/>
            <person name="Zhao G."/>
        </authorList>
    </citation>
    <scope>NUCLEOTIDE SEQUENCE [LARGE SCALE GENOMIC DNA]</scope>
    <source>
        <strain evidence="3">cv. Xinhai21</strain>
        <tissue evidence="2">Leaf</tissue>
    </source>
</reference>
<organism evidence="2 3">
    <name type="scientific">Gossypium barbadense</name>
    <name type="common">Sea Island cotton</name>
    <name type="synonym">Hibiscus barbadensis</name>
    <dbReference type="NCBI Taxonomy" id="3634"/>
    <lineage>
        <taxon>Eukaryota</taxon>
        <taxon>Viridiplantae</taxon>
        <taxon>Streptophyta</taxon>
        <taxon>Embryophyta</taxon>
        <taxon>Tracheophyta</taxon>
        <taxon>Spermatophyta</taxon>
        <taxon>Magnoliopsida</taxon>
        <taxon>eudicotyledons</taxon>
        <taxon>Gunneridae</taxon>
        <taxon>Pentapetalae</taxon>
        <taxon>rosids</taxon>
        <taxon>malvids</taxon>
        <taxon>Malvales</taxon>
        <taxon>Malvaceae</taxon>
        <taxon>Malvoideae</taxon>
        <taxon>Gossypium</taxon>
    </lineage>
</organism>
<feature type="region of interest" description="Disordered" evidence="1">
    <location>
        <begin position="1"/>
        <end position="29"/>
    </location>
</feature>
<protein>
    <submittedName>
        <fullName evidence="2">Uncharacterized protein</fullName>
    </submittedName>
</protein>
<feature type="compositionally biased region" description="Basic residues" evidence="1">
    <location>
        <begin position="1"/>
        <end position="19"/>
    </location>
</feature>
<dbReference type="AlphaFoldDB" id="A0A2P5XEZ8"/>
<accession>A0A2P5XEZ8</accession>
<feature type="compositionally biased region" description="Basic and acidic residues" evidence="1">
    <location>
        <begin position="240"/>
        <end position="256"/>
    </location>
</feature>
<name>A0A2P5XEZ8_GOSBA</name>
<proteinExistence type="predicted"/>
<dbReference type="OrthoDB" id="1685790at2759"/>
<evidence type="ECO:0000313" key="2">
    <source>
        <dbReference type="EMBL" id="PPS01920.1"/>
    </source>
</evidence>
<sequence length="317" mass="35545">MSSSRGKKAAVPASKKRKGASSSSGPTAEIRHPFLRFPIGPQKELFQMLQARPLIISRCIVWAIVEQVQLVNTIWAFLTTDPWELFFGIIEPMYLELTMELCSTFHLQTMMMNYDDPNTVQFCLGGLVRQLSVSEFGTALGLYTEEFKEENDLHALNYHIHRSPSWCWDALVPGGATYNPNRSKTSALPPSLTAAQESSLILIGQISPQGISSMLSMRMIEKHRGTYPSQYRLAQSTEEEASKDISDDVTPQHEDPPSQPHPPSRPVHAAASYDSSSSVFNDLITLMLLYSRFELKTSPGKVLHDCHVLIDHDHSYH</sequence>
<dbReference type="EMBL" id="KZ665026">
    <property type="protein sequence ID" value="PPS01920.1"/>
    <property type="molecule type" value="Genomic_DNA"/>
</dbReference>
<evidence type="ECO:0000313" key="3">
    <source>
        <dbReference type="Proteomes" id="UP000239757"/>
    </source>
</evidence>
<gene>
    <name evidence="2" type="ORF">GOBAR_AA18737</name>
</gene>
<evidence type="ECO:0000256" key="1">
    <source>
        <dbReference type="SAM" id="MobiDB-lite"/>
    </source>
</evidence>
<dbReference type="Proteomes" id="UP000239757">
    <property type="component" value="Unassembled WGS sequence"/>
</dbReference>